<feature type="compositionally biased region" description="Acidic residues" evidence="2">
    <location>
        <begin position="248"/>
        <end position="259"/>
    </location>
</feature>
<dbReference type="GO" id="GO:0005930">
    <property type="term" value="C:axoneme"/>
    <property type="evidence" value="ECO:0007669"/>
    <property type="project" value="UniProtKB-SubCell"/>
</dbReference>
<feature type="compositionally biased region" description="Low complexity" evidence="2">
    <location>
        <begin position="412"/>
        <end position="425"/>
    </location>
</feature>
<proteinExistence type="predicted"/>
<protein>
    <submittedName>
        <fullName evidence="3">Uncharacterized protein</fullName>
    </submittedName>
</protein>
<dbReference type="Proteomes" id="UP000075714">
    <property type="component" value="Unassembled WGS sequence"/>
</dbReference>
<dbReference type="InterPro" id="IPR032675">
    <property type="entry name" value="LRR_dom_sf"/>
</dbReference>
<feature type="region of interest" description="Disordered" evidence="2">
    <location>
        <begin position="241"/>
        <end position="294"/>
    </location>
</feature>
<evidence type="ECO:0000313" key="3">
    <source>
        <dbReference type="EMBL" id="KXZ41408.1"/>
    </source>
</evidence>
<dbReference type="Gene3D" id="3.80.10.10">
    <property type="entry name" value="Ribonuclease Inhibitor"/>
    <property type="match status" value="1"/>
</dbReference>
<name>A0A150FV01_GONPE</name>
<evidence type="ECO:0000256" key="1">
    <source>
        <dbReference type="ARBA" id="ARBA00004430"/>
    </source>
</evidence>
<dbReference type="SUPFAM" id="SSF52058">
    <property type="entry name" value="L domain-like"/>
    <property type="match status" value="1"/>
</dbReference>
<dbReference type="EMBL" id="LSYV01000483">
    <property type="protein sequence ID" value="KXZ41408.1"/>
    <property type="molecule type" value="Genomic_DNA"/>
</dbReference>
<keyword evidence="4" id="KW-1185">Reference proteome</keyword>
<accession>A0A150FV01</accession>
<feature type="region of interest" description="Disordered" evidence="2">
    <location>
        <begin position="453"/>
        <end position="475"/>
    </location>
</feature>
<dbReference type="AlphaFoldDB" id="A0A150FV01"/>
<feature type="region of interest" description="Disordered" evidence="2">
    <location>
        <begin position="377"/>
        <end position="433"/>
    </location>
</feature>
<reference evidence="4" key="1">
    <citation type="journal article" date="2016" name="Nat. Commun.">
        <title>The Gonium pectorale genome demonstrates co-option of cell cycle regulation during the evolution of multicellularity.</title>
        <authorList>
            <person name="Hanschen E.R."/>
            <person name="Marriage T.N."/>
            <person name="Ferris P.J."/>
            <person name="Hamaji T."/>
            <person name="Toyoda A."/>
            <person name="Fujiyama A."/>
            <person name="Neme R."/>
            <person name="Noguchi H."/>
            <person name="Minakuchi Y."/>
            <person name="Suzuki M."/>
            <person name="Kawai-Toyooka H."/>
            <person name="Smith D.R."/>
            <person name="Sparks H."/>
            <person name="Anderson J."/>
            <person name="Bakaric R."/>
            <person name="Luria V."/>
            <person name="Karger A."/>
            <person name="Kirschner M.W."/>
            <person name="Durand P.M."/>
            <person name="Michod R.E."/>
            <person name="Nozaki H."/>
            <person name="Olson B.J."/>
        </authorList>
    </citation>
    <scope>NUCLEOTIDE SEQUENCE [LARGE SCALE GENOMIC DNA]</scope>
    <source>
        <strain evidence="4">NIES-2863</strain>
    </source>
</reference>
<sequence length="646" mass="66840">MCEAGGRAATSAGAPGASPPLLPADSLRAVSHLDICLELLSADVSRAVMAALPNLNSMRLQCSVSFGAKRVHHSGVFAVLGSHGEGAPTLLSLELVDVPSWLFPAGLAPALLACSSLRDLTLGLADHYPDRLDNHSAAQIGGLSQLTSLRLYDFDRNAVEFGPLEALLGGGALANLVSLTIDGITDFHGFRDTTETPVGLITHLTRLAELSVSHIELQLEGPTGGLEALTALTRLHAADLLPPPELDLGPEEDTDEASEGAEAAGEAALGPAMAAAAERADSRSASAPPRPPRLLLPPSLVRLELCNGMPDAHLPGCLELPPSLTVSVPRSDAPGAVLALRALLDDLADADGALWPAAEAALCDAFRFFGLRTAADEQGPAGAEAPGLECEGKDAVEGREEEGEKGDGSGPSGSAPRASASAGRVPRPRRQPPRALALHVMCTRARDWSLLQPVGFGDDDSDSDGNQSEPDEVAVAAAAARKAAAAAQHHGRWLAALGGHGLTLLRLGGVALAARDFATIVEHISGLQALCLFACSFPANGLPLLAALKQLRRLDLELTVWQLEHEGVADDEGIPVPRDPLRLLPALIAAAPALGVGLWMDAGFSLDGDALEGMAGALGVVRRANEALRSAGLAGTLTLRNWTQEW</sequence>
<evidence type="ECO:0000256" key="2">
    <source>
        <dbReference type="SAM" id="MobiDB-lite"/>
    </source>
</evidence>
<comment type="caution">
    <text evidence="3">The sequence shown here is derived from an EMBL/GenBank/DDBJ whole genome shotgun (WGS) entry which is preliminary data.</text>
</comment>
<comment type="subcellular location">
    <subcellularLocation>
        <location evidence="1">Cytoplasm</location>
        <location evidence="1">Cytoskeleton</location>
        <location evidence="1">Cilium axoneme</location>
    </subcellularLocation>
</comment>
<feature type="compositionally biased region" description="Low complexity" evidence="2">
    <location>
        <begin position="260"/>
        <end position="287"/>
    </location>
</feature>
<gene>
    <name evidence="3" type="ORF">GPECTOR_486g430</name>
</gene>
<organism evidence="3 4">
    <name type="scientific">Gonium pectorale</name>
    <name type="common">Green alga</name>
    <dbReference type="NCBI Taxonomy" id="33097"/>
    <lineage>
        <taxon>Eukaryota</taxon>
        <taxon>Viridiplantae</taxon>
        <taxon>Chlorophyta</taxon>
        <taxon>core chlorophytes</taxon>
        <taxon>Chlorophyceae</taxon>
        <taxon>CS clade</taxon>
        <taxon>Chlamydomonadales</taxon>
        <taxon>Volvocaceae</taxon>
        <taxon>Gonium</taxon>
    </lineage>
</organism>
<evidence type="ECO:0000313" key="4">
    <source>
        <dbReference type="Proteomes" id="UP000075714"/>
    </source>
</evidence>